<comment type="caution">
    <text evidence="2">The sequence shown here is derived from an EMBL/GenBank/DDBJ whole genome shotgun (WGS) entry which is preliminary data.</text>
</comment>
<reference evidence="2 3" key="1">
    <citation type="submission" date="2017-09" db="EMBL/GenBank/DDBJ databases">
        <title>Biodiversity and function of Thalassospira species in the particle-attached aromatic-hydrocarbon-degrading consortia from the surface seawater of the China South Sea.</title>
        <authorList>
            <person name="Dong C."/>
            <person name="Lai Q."/>
            <person name="Shao Z."/>
        </authorList>
    </citation>
    <scope>NUCLEOTIDE SEQUENCE [LARGE SCALE GENOMIC DNA]</scope>
    <source>
        <strain evidence="2 3">139Z-12</strain>
    </source>
</reference>
<keyword evidence="1" id="KW-0812">Transmembrane</keyword>
<evidence type="ECO:0000313" key="2">
    <source>
        <dbReference type="EMBL" id="PKR56588.1"/>
    </source>
</evidence>
<proteinExistence type="predicted"/>
<sequence length="118" mass="12140">MNDEDKMKTKTLLAVSLIASVVTIVLMEPALAQGIDIGGDTGGDTKWYSFIVDGLNLVAEGVGAIVAVFLGLGLMGWGAWGALKGRLEPERALIMVIGGIVALAGPAIASGLLSFIEQ</sequence>
<dbReference type="Proteomes" id="UP000233332">
    <property type="component" value="Unassembled WGS sequence"/>
</dbReference>
<evidence type="ECO:0000313" key="3">
    <source>
        <dbReference type="Proteomes" id="UP000233332"/>
    </source>
</evidence>
<feature type="transmembrane region" description="Helical" evidence="1">
    <location>
        <begin position="58"/>
        <end position="80"/>
    </location>
</feature>
<keyword evidence="1" id="KW-1133">Transmembrane helix</keyword>
<feature type="transmembrane region" description="Helical" evidence="1">
    <location>
        <begin position="92"/>
        <end position="116"/>
    </location>
</feature>
<dbReference type="AlphaFoldDB" id="A0A2N3L1A8"/>
<protein>
    <recommendedName>
        <fullName evidence="4">TrbC/VirB2 family protein</fullName>
    </recommendedName>
</protein>
<gene>
    <name evidence="2" type="ORF">COO92_20380</name>
</gene>
<evidence type="ECO:0008006" key="4">
    <source>
        <dbReference type="Google" id="ProtNLM"/>
    </source>
</evidence>
<evidence type="ECO:0000256" key="1">
    <source>
        <dbReference type="SAM" id="Phobius"/>
    </source>
</evidence>
<accession>A0A2N3L1A8</accession>
<organism evidence="2 3">
    <name type="scientific">Thalassospira lohafexi</name>
    <dbReference type="NCBI Taxonomy" id="744227"/>
    <lineage>
        <taxon>Bacteria</taxon>
        <taxon>Pseudomonadati</taxon>
        <taxon>Pseudomonadota</taxon>
        <taxon>Alphaproteobacteria</taxon>
        <taxon>Rhodospirillales</taxon>
        <taxon>Thalassospiraceae</taxon>
        <taxon>Thalassospira</taxon>
    </lineage>
</organism>
<keyword evidence="1" id="KW-0472">Membrane</keyword>
<keyword evidence="3" id="KW-1185">Reference proteome</keyword>
<dbReference type="EMBL" id="NXGX01000011">
    <property type="protein sequence ID" value="PKR56588.1"/>
    <property type="molecule type" value="Genomic_DNA"/>
</dbReference>
<name>A0A2N3L1A8_9PROT</name>